<dbReference type="Proteomes" id="UP000266841">
    <property type="component" value="Unassembled WGS sequence"/>
</dbReference>
<feature type="transmembrane region" description="Helical" evidence="9">
    <location>
        <begin position="396"/>
        <end position="417"/>
    </location>
</feature>
<evidence type="ECO:0000256" key="4">
    <source>
        <dbReference type="ARBA" id="ARBA00022741"/>
    </source>
</evidence>
<feature type="region of interest" description="Disordered" evidence="8">
    <location>
        <begin position="32"/>
        <end position="65"/>
    </location>
</feature>
<gene>
    <name evidence="11" type="ORF">THAOC_33544</name>
</gene>
<feature type="transmembrane region" description="Helical" evidence="9">
    <location>
        <begin position="366"/>
        <end position="384"/>
    </location>
</feature>
<comment type="caution">
    <text evidence="11">The sequence shown here is derived from an EMBL/GenBank/DDBJ whole genome shotgun (WGS) entry which is preliminary data.</text>
</comment>
<dbReference type="GO" id="GO:0016020">
    <property type="term" value="C:membrane"/>
    <property type="evidence" value="ECO:0007669"/>
    <property type="project" value="UniProtKB-SubCell"/>
</dbReference>
<keyword evidence="4" id="KW-0547">Nucleotide-binding</keyword>
<dbReference type="PANTHER" id="PTHR48041:SF91">
    <property type="entry name" value="ABC TRANSPORTER G FAMILY MEMBER 28"/>
    <property type="match status" value="1"/>
</dbReference>
<feature type="transmembrane region" description="Helical" evidence="9">
    <location>
        <begin position="494"/>
        <end position="514"/>
    </location>
</feature>
<comment type="subcellular location">
    <subcellularLocation>
        <location evidence="1">Membrane</location>
        <topology evidence="1">Multi-pass membrane protein</topology>
    </subcellularLocation>
</comment>
<dbReference type="OrthoDB" id="185936at2759"/>
<keyword evidence="2" id="KW-0813">Transport</keyword>
<evidence type="ECO:0000256" key="8">
    <source>
        <dbReference type="SAM" id="MobiDB-lite"/>
    </source>
</evidence>
<dbReference type="eggNOG" id="KOG0061">
    <property type="taxonomic scope" value="Eukaryota"/>
</dbReference>
<dbReference type="PANTHER" id="PTHR48041">
    <property type="entry name" value="ABC TRANSPORTER G FAMILY MEMBER 28"/>
    <property type="match status" value="1"/>
</dbReference>
<dbReference type="PROSITE" id="PS50893">
    <property type="entry name" value="ABC_TRANSPORTER_2"/>
    <property type="match status" value="1"/>
</dbReference>
<dbReference type="SMART" id="SM00382">
    <property type="entry name" value="AAA"/>
    <property type="match status" value="1"/>
</dbReference>
<dbReference type="InterPro" id="IPR003439">
    <property type="entry name" value="ABC_transporter-like_ATP-bd"/>
</dbReference>
<evidence type="ECO:0000256" key="1">
    <source>
        <dbReference type="ARBA" id="ARBA00004141"/>
    </source>
</evidence>
<protein>
    <recommendedName>
        <fullName evidence="10">ABC transporter domain-containing protein</fullName>
    </recommendedName>
</protein>
<evidence type="ECO:0000256" key="6">
    <source>
        <dbReference type="ARBA" id="ARBA00022989"/>
    </source>
</evidence>
<evidence type="ECO:0000256" key="3">
    <source>
        <dbReference type="ARBA" id="ARBA00022692"/>
    </source>
</evidence>
<evidence type="ECO:0000256" key="2">
    <source>
        <dbReference type="ARBA" id="ARBA00022448"/>
    </source>
</evidence>
<dbReference type="AlphaFoldDB" id="K0RFN1"/>
<keyword evidence="12" id="KW-1185">Reference proteome</keyword>
<evidence type="ECO:0000313" key="11">
    <source>
        <dbReference type="EMBL" id="EJK47716.1"/>
    </source>
</evidence>
<dbReference type="Pfam" id="PF00005">
    <property type="entry name" value="ABC_tran"/>
    <property type="match status" value="1"/>
</dbReference>
<feature type="compositionally biased region" description="Basic and acidic residues" evidence="8">
    <location>
        <begin position="42"/>
        <end position="52"/>
    </location>
</feature>
<dbReference type="GO" id="GO:0042626">
    <property type="term" value="F:ATPase-coupled transmembrane transporter activity"/>
    <property type="evidence" value="ECO:0007669"/>
    <property type="project" value="TreeGrafter"/>
</dbReference>
<evidence type="ECO:0000256" key="7">
    <source>
        <dbReference type="ARBA" id="ARBA00023136"/>
    </source>
</evidence>
<evidence type="ECO:0000313" key="12">
    <source>
        <dbReference type="Proteomes" id="UP000266841"/>
    </source>
</evidence>
<keyword evidence="7 9" id="KW-0472">Membrane</keyword>
<organism evidence="11 12">
    <name type="scientific">Thalassiosira oceanica</name>
    <name type="common">Marine diatom</name>
    <dbReference type="NCBI Taxonomy" id="159749"/>
    <lineage>
        <taxon>Eukaryota</taxon>
        <taxon>Sar</taxon>
        <taxon>Stramenopiles</taxon>
        <taxon>Ochrophyta</taxon>
        <taxon>Bacillariophyta</taxon>
        <taxon>Coscinodiscophyceae</taxon>
        <taxon>Thalassiosirophycidae</taxon>
        <taxon>Thalassiosirales</taxon>
        <taxon>Thalassiosiraceae</taxon>
        <taxon>Thalassiosira</taxon>
    </lineage>
</organism>
<evidence type="ECO:0000259" key="10">
    <source>
        <dbReference type="PROSITE" id="PS50893"/>
    </source>
</evidence>
<evidence type="ECO:0000256" key="5">
    <source>
        <dbReference type="ARBA" id="ARBA00022840"/>
    </source>
</evidence>
<dbReference type="GO" id="GO:0005524">
    <property type="term" value="F:ATP binding"/>
    <property type="evidence" value="ECO:0007669"/>
    <property type="project" value="UniProtKB-KW"/>
</dbReference>
<dbReference type="GO" id="GO:0016887">
    <property type="term" value="F:ATP hydrolysis activity"/>
    <property type="evidence" value="ECO:0007669"/>
    <property type="project" value="InterPro"/>
</dbReference>
<feature type="region of interest" description="Disordered" evidence="8">
    <location>
        <begin position="1"/>
        <end position="20"/>
    </location>
</feature>
<dbReference type="SUPFAM" id="SSF52540">
    <property type="entry name" value="P-loop containing nucleoside triphosphate hydrolases"/>
    <property type="match status" value="1"/>
</dbReference>
<name>K0RFN1_THAOC</name>
<dbReference type="InterPro" id="IPR027417">
    <property type="entry name" value="P-loop_NTPase"/>
</dbReference>
<reference evidence="11 12" key="1">
    <citation type="journal article" date="2012" name="Genome Biol.">
        <title>Genome and low-iron response of an oceanic diatom adapted to chronic iron limitation.</title>
        <authorList>
            <person name="Lommer M."/>
            <person name="Specht M."/>
            <person name="Roy A.S."/>
            <person name="Kraemer L."/>
            <person name="Andreson R."/>
            <person name="Gutowska M.A."/>
            <person name="Wolf J."/>
            <person name="Bergner S.V."/>
            <person name="Schilhabel M.B."/>
            <person name="Klostermeier U.C."/>
            <person name="Beiko R.G."/>
            <person name="Rosenstiel P."/>
            <person name="Hippler M."/>
            <person name="Laroche J."/>
        </authorList>
    </citation>
    <scope>NUCLEOTIDE SEQUENCE [LARGE SCALE GENOMIC DNA]</scope>
    <source>
        <strain evidence="11 12">CCMP1005</strain>
    </source>
</reference>
<feature type="domain" description="ABC transporter" evidence="10">
    <location>
        <begin position="78"/>
        <end position="316"/>
    </location>
</feature>
<accession>K0RFN1</accession>
<proteinExistence type="predicted"/>
<dbReference type="InterPro" id="IPR050352">
    <property type="entry name" value="ABCG_transporters"/>
</dbReference>
<dbReference type="EMBL" id="AGNL01046693">
    <property type="protein sequence ID" value="EJK47716.1"/>
    <property type="molecule type" value="Genomic_DNA"/>
</dbReference>
<evidence type="ECO:0000256" key="9">
    <source>
        <dbReference type="SAM" id="Phobius"/>
    </source>
</evidence>
<keyword evidence="6 9" id="KW-1133">Transmembrane helix</keyword>
<sequence>MSFPTTINEEPPGDGGDGDEAFATCIQYLESDVPRPGSIDGQKTEVPEHEPVPVDATVSRDTPKRPSLECIQSAATSFSFEGISVTVKTRKKKEVKILDNVSGSIQGGSLLAVMGPSGSGKTTLMNVLSLQSRVGACRGCIRLDGCPLTGSLFKEQCYFLPQYDKSWAHLTCFQVLTFALKLFGSVEKEDVAQTVFSTLESMGLTDASQTKCSGLSGGQVRRLSLGVALLKRTKVLFLDEVTSGLDSDASFQVVQVLHRIAKAQNIMIVVTIHQPSTAVLEIFDNLLLLSKGKVAYAGRLQNAEAHFEDLSAQGHDTTALAAHCKGSHPLLGAVCSDASHKLCIQLGILECKGIPMFVVQSFPGSVFFEIVLQWSLIMYLFESIAECSAAWAPNSIIGMLGYLTYWILSFLFGGIFLPPEDIYWPLKAAYYALPFNYYTRSMVDVVIPKMEYNPCNPSEDMSVICIESGNGDDVAKAITNLFPVTKQPDSVRDALILFVMIVMVKLVYIVGVVWKSRRVQKMDA</sequence>
<dbReference type="InterPro" id="IPR003593">
    <property type="entry name" value="AAA+_ATPase"/>
</dbReference>
<dbReference type="Gene3D" id="3.40.50.300">
    <property type="entry name" value="P-loop containing nucleotide triphosphate hydrolases"/>
    <property type="match status" value="1"/>
</dbReference>
<keyword evidence="5" id="KW-0067">ATP-binding</keyword>
<keyword evidence="3 9" id="KW-0812">Transmembrane</keyword>